<dbReference type="Proteomes" id="UP000721844">
    <property type="component" value="Unassembled WGS sequence"/>
</dbReference>
<gene>
    <name evidence="1" type="ORF">ACELLULO517_15655</name>
</gene>
<protein>
    <submittedName>
        <fullName evidence="1">Uncharacterized protein</fullName>
    </submittedName>
</protein>
<comment type="caution">
    <text evidence="1">The sequence shown here is derived from an EMBL/GenBank/DDBJ whole genome shotgun (WGS) entry which is preliminary data.</text>
</comment>
<evidence type="ECO:0000313" key="2">
    <source>
        <dbReference type="Proteomes" id="UP000721844"/>
    </source>
</evidence>
<dbReference type="EMBL" id="JAESVA010000005">
    <property type="protein sequence ID" value="MCB8881683.1"/>
    <property type="molecule type" value="Genomic_DNA"/>
</dbReference>
<evidence type="ECO:0000313" key="1">
    <source>
        <dbReference type="EMBL" id="MCB8881683.1"/>
    </source>
</evidence>
<dbReference type="AlphaFoldDB" id="A0A963Z2K6"/>
<proteinExistence type="predicted"/>
<name>A0A963Z2K6_9PROT</name>
<sequence length="106" mass="11555">MISKFELQQLIGEKLAGENLVSNNPSVLSLTIEDGQHELMLSSGHRIPKRVAAYVVVGIDADDVDYTDMDDDYAEIVASEAYAVESLVSWATDLIGQAKRTVGQEV</sequence>
<reference evidence="1 2" key="1">
    <citation type="journal article" date="2021" name="Microorganisms">
        <title>Acidisoma silvae sp. nov. and Acidisomacellulosilytica sp. nov., Two Acidophilic Bacteria Isolated from Decaying Wood, Hydrolyzing Cellulose and Producing Poly-3-hydroxybutyrate.</title>
        <authorList>
            <person name="Mieszkin S."/>
            <person name="Pouder E."/>
            <person name="Uroz S."/>
            <person name="Simon-Colin C."/>
            <person name="Alain K."/>
        </authorList>
    </citation>
    <scope>NUCLEOTIDE SEQUENCE [LARGE SCALE GENOMIC DNA]</scope>
    <source>
        <strain evidence="1 2">HW T5.17</strain>
    </source>
</reference>
<organism evidence="1 2">
    <name type="scientific">Acidisoma cellulosilyticum</name>
    <dbReference type="NCBI Taxonomy" id="2802395"/>
    <lineage>
        <taxon>Bacteria</taxon>
        <taxon>Pseudomonadati</taxon>
        <taxon>Pseudomonadota</taxon>
        <taxon>Alphaproteobacteria</taxon>
        <taxon>Acetobacterales</taxon>
        <taxon>Acidocellaceae</taxon>
        <taxon>Acidisoma</taxon>
    </lineage>
</organism>
<accession>A0A963Z2K6</accession>
<dbReference type="RefSeq" id="WP_227308348.1">
    <property type="nucleotide sequence ID" value="NZ_JAESVA010000005.1"/>
</dbReference>
<keyword evidence="2" id="KW-1185">Reference proteome</keyword>